<feature type="transmembrane region" description="Helical" evidence="5">
    <location>
        <begin position="6"/>
        <end position="31"/>
    </location>
</feature>
<accession>A0A231GZU4</accession>
<keyword evidence="8" id="KW-1185">Reference proteome</keyword>
<evidence type="ECO:0000256" key="4">
    <source>
        <dbReference type="ARBA" id="ARBA00023136"/>
    </source>
</evidence>
<dbReference type="RefSeq" id="WP_094027204.1">
    <property type="nucleotide sequence ID" value="NZ_NGAF01000015.1"/>
</dbReference>
<sequence length="138" mass="15205">MTGSWWWDLVIAVAAALIVCWIALITALIIIRPRGNLLREAMRILPDTLRLIRRLAADRSLPRGVRIRLWLVLAYLASPLDLIPDIIPVIGYADDAIIVTAVLRSVVRAAGPDAVRAHWPGTDDGYTALARLTGLPVR</sequence>
<evidence type="ECO:0000256" key="5">
    <source>
        <dbReference type="SAM" id="Phobius"/>
    </source>
</evidence>
<reference evidence="7 8" key="1">
    <citation type="submission" date="2017-07" db="EMBL/GenBank/DDBJ databases">
        <title>First draft Genome Sequence of Nocardia cerradoensis isolated from human infection.</title>
        <authorList>
            <person name="Carrasco G."/>
        </authorList>
    </citation>
    <scope>NUCLEOTIDE SEQUENCE [LARGE SCALE GENOMIC DNA]</scope>
    <source>
        <strain evidence="7 8">CNM20130759</strain>
    </source>
</reference>
<evidence type="ECO:0000313" key="8">
    <source>
        <dbReference type="Proteomes" id="UP000215506"/>
    </source>
</evidence>
<keyword evidence="3 5" id="KW-1133">Transmembrane helix</keyword>
<dbReference type="GO" id="GO:0012505">
    <property type="term" value="C:endomembrane system"/>
    <property type="evidence" value="ECO:0007669"/>
    <property type="project" value="UniProtKB-SubCell"/>
</dbReference>
<keyword evidence="4 5" id="KW-0472">Membrane</keyword>
<organism evidence="7 8">
    <name type="scientific">Nocardia cerradoensis</name>
    <dbReference type="NCBI Taxonomy" id="85688"/>
    <lineage>
        <taxon>Bacteria</taxon>
        <taxon>Bacillati</taxon>
        <taxon>Actinomycetota</taxon>
        <taxon>Actinomycetes</taxon>
        <taxon>Mycobacteriales</taxon>
        <taxon>Nocardiaceae</taxon>
        <taxon>Nocardia</taxon>
    </lineage>
</organism>
<evidence type="ECO:0000259" key="6">
    <source>
        <dbReference type="Pfam" id="PF06803"/>
    </source>
</evidence>
<comment type="subcellular location">
    <subcellularLocation>
        <location evidence="1">Endomembrane system</location>
        <topology evidence="1">Multi-pass membrane protein</topology>
    </subcellularLocation>
</comment>
<protein>
    <recommendedName>
        <fullName evidence="6">DUF1232 domain-containing protein</fullName>
    </recommendedName>
</protein>
<evidence type="ECO:0000256" key="3">
    <source>
        <dbReference type="ARBA" id="ARBA00022989"/>
    </source>
</evidence>
<dbReference type="AlphaFoldDB" id="A0A231GZU4"/>
<comment type="caution">
    <text evidence="7">The sequence shown here is derived from an EMBL/GenBank/DDBJ whole genome shotgun (WGS) entry which is preliminary data.</text>
</comment>
<feature type="domain" description="DUF1232" evidence="6">
    <location>
        <begin position="66"/>
        <end position="100"/>
    </location>
</feature>
<proteinExistence type="predicted"/>
<evidence type="ECO:0000313" key="7">
    <source>
        <dbReference type="EMBL" id="OXR42133.1"/>
    </source>
</evidence>
<dbReference type="Pfam" id="PF06803">
    <property type="entry name" value="DUF1232"/>
    <property type="match status" value="1"/>
</dbReference>
<dbReference type="InterPro" id="IPR010652">
    <property type="entry name" value="DUF1232"/>
</dbReference>
<evidence type="ECO:0000256" key="1">
    <source>
        <dbReference type="ARBA" id="ARBA00004127"/>
    </source>
</evidence>
<dbReference type="EMBL" id="NGAF01000015">
    <property type="protein sequence ID" value="OXR42133.1"/>
    <property type="molecule type" value="Genomic_DNA"/>
</dbReference>
<dbReference type="Proteomes" id="UP000215506">
    <property type="component" value="Unassembled WGS sequence"/>
</dbReference>
<name>A0A231GZU4_9NOCA</name>
<gene>
    <name evidence="7" type="ORF">B7C42_05732</name>
</gene>
<keyword evidence="2 5" id="KW-0812">Transmembrane</keyword>
<evidence type="ECO:0000256" key="2">
    <source>
        <dbReference type="ARBA" id="ARBA00022692"/>
    </source>
</evidence>